<proteinExistence type="predicted"/>
<evidence type="ECO:0000313" key="2">
    <source>
        <dbReference type="Proteomes" id="UP000805193"/>
    </source>
</evidence>
<reference evidence="1 2" key="1">
    <citation type="journal article" date="2020" name="Cell">
        <title>Large-Scale Comparative Analyses of Tick Genomes Elucidate Their Genetic Diversity and Vector Capacities.</title>
        <authorList>
            <consortium name="Tick Genome and Microbiome Consortium (TIGMIC)"/>
            <person name="Jia N."/>
            <person name="Wang J."/>
            <person name="Shi W."/>
            <person name="Du L."/>
            <person name="Sun Y."/>
            <person name="Zhan W."/>
            <person name="Jiang J.F."/>
            <person name="Wang Q."/>
            <person name="Zhang B."/>
            <person name="Ji P."/>
            <person name="Bell-Sakyi L."/>
            <person name="Cui X.M."/>
            <person name="Yuan T.T."/>
            <person name="Jiang B.G."/>
            <person name="Yang W.F."/>
            <person name="Lam T.T."/>
            <person name="Chang Q.C."/>
            <person name="Ding S.J."/>
            <person name="Wang X.J."/>
            <person name="Zhu J.G."/>
            <person name="Ruan X.D."/>
            <person name="Zhao L."/>
            <person name="Wei J.T."/>
            <person name="Ye R.Z."/>
            <person name="Que T.C."/>
            <person name="Du C.H."/>
            <person name="Zhou Y.H."/>
            <person name="Cheng J.X."/>
            <person name="Dai P.F."/>
            <person name="Guo W.B."/>
            <person name="Han X.H."/>
            <person name="Huang E.J."/>
            <person name="Li L.F."/>
            <person name="Wei W."/>
            <person name="Gao Y.C."/>
            <person name="Liu J.Z."/>
            <person name="Shao H.Z."/>
            <person name="Wang X."/>
            <person name="Wang C.C."/>
            <person name="Yang T.C."/>
            <person name="Huo Q.B."/>
            <person name="Li W."/>
            <person name="Chen H.Y."/>
            <person name="Chen S.E."/>
            <person name="Zhou L.G."/>
            <person name="Ni X.B."/>
            <person name="Tian J.H."/>
            <person name="Sheng Y."/>
            <person name="Liu T."/>
            <person name="Pan Y.S."/>
            <person name="Xia L.Y."/>
            <person name="Li J."/>
            <person name="Zhao F."/>
            <person name="Cao W.C."/>
        </authorList>
    </citation>
    <scope>NUCLEOTIDE SEQUENCE [LARGE SCALE GENOMIC DNA]</scope>
    <source>
        <strain evidence="1">Iper-2018</strain>
    </source>
</reference>
<keyword evidence="2" id="KW-1185">Reference proteome</keyword>
<dbReference type="EMBL" id="JABSTQ010010057">
    <property type="protein sequence ID" value="KAG0423778.1"/>
    <property type="molecule type" value="Genomic_DNA"/>
</dbReference>
<dbReference type="Proteomes" id="UP000805193">
    <property type="component" value="Unassembled WGS sequence"/>
</dbReference>
<organism evidence="1 2">
    <name type="scientific">Ixodes persulcatus</name>
    <name type="common">Taiga tick</name>
    <dbReference type="NCBI Taxonomy" id="34615"/>
    <lineage>
        <taxon>Eukaryota</taxon>
        <taxon>Metazoa</taxon>
        <taxon>Ecdysozoa</taxon>
        <taxon>Arthropoda</taxon>
        <taxon>Chelicerata</taxon>
        <taxon>Arachnida</taxon>
        <taxon>Acari</taxon>
        <taxon>Parasitiformes</taxon>
        <taxon>Ixodida</taxon>
        <taxon>Ixodoidea</taxon>
        <taxon>Ixodidae</taxon>
        <taxon>Ixodinae</taxon>
        <taxon>Ixodes</taxon>
    </lineage>
</organism>
<comment type="caution">
    <text evidence="1">The sequence shown here is derived from an EMBL/GenBank/DDBJ whole genome shotgun (WGS) entry which is preliminary data.</text>
</comment>
<accession>A0AC60PRY2</accession>
<protein>
    <submittedName>
        <fullName evidence="1">Uncharacterized protein</fullName>
    </submittedName>
</protein>
<sequence>MVRVPVSGHVGREPRVNQGFDNEQREVLIRRWEVVLCRGRERIQGGRNGIFSGQTAKRQNGHPALSGRPDTGATFRAAKSPVLLPKPAKCTKSTNGSQQTRRSHDGEDAR</sequence>
<name>A0AC60PRY2_IXOPE</name>
<evidence type="ECO:0000313" key="1">
    <source>
        <dbReference type="EMBL" id="KAG0423778.1"/>
    </source>
</evidence>
<gene>
    <name evidence="1" type="ORF">HPB47_000457</name>
</gene>